<reference evidence="1" key="1">
    <citation type="submission" date="2020-05" db="EMBL/GenBank/DDBJ databases">
        <authorList>
            <person name="Chiriac C."/>
            <person name="Salcher M."/>
            <person name="Ghai R."/>
            <person name="Kavagutti S V."/>
        </authorList>
    </citation>
    <scope>NUCLEOTIDE SEQUENCE</scope>
</reference>
<proteinExistence type="predicted"/>
<accession>A0A6J7WNJ6</accession>
<dbReference type="EMBL" id="LR798257">
    <property type="protein sequence ID" value="CAB5218215.1"/>
    <property type="molecule type" value="Genomic_DNA"/>
</dbReference>
<sequence length="76" mass="8643">MVCYACSKSKNDLQTIKSNLITGQQLLLCQTCIDLKHEPRWVIILHGRQNGPETVREYVIKKLYSGKPITAEELIA</sequence>
<evidence type="ECO:0000313" key="1">
    <source>
        <dbReference type="EMBL" id="CAB5218215.1"/>
    </source>
</evidence>
<protein>
    <submittedName>
        <fullName evidence="1">Uncharacterized protein</fullName>
    </submittedName>
</protein>
<name>A0A6J7WNJ6_9CAUD</name>
<gene>
    <name evidence="1" type="ORF">UFOVP204_97</name>
</gene>
<organism evidence="1">
    <name type="scientific">uncultured Caudovirales phage</name>
    <dbReference type="NCBI Taxonomy" id="2100421"/>
    <lineage>
        <taxon>Viruses</taxon>
        <taxon>Duplodnaviria</taxon>
        <taxon>Heunggongvirae</taxon>
        <taxon>Uroviricota</taxon>
        <taxon>Caudoviricetes</taxon>
        <taxon>Peduoviridae</taxon>
        <taxon>Maltschvirus</taxon>
        <taxon>Maltschvirus maltsch</taxon>
    </lineage>
</organism>